<protein>
    <submittedName>
        <fullName evidence="2">Uncharacterized protein</fullName>
    </submittedName>
</protein>
<feature type="region of interest" description="Disordered" evidence="1">
    <location>
        <begin position="27"/>
        <end position="47"/>
    </location>
</feature>
<dbReference type="Proteomes" id="UP001460270">
    <property type="component" value="Unassembled WGS sequence"/>
</dbReference>
<keyword evidence="3" id="KW-1185">Reference proteome</keyword>
<evidence type="ECO:0000313" key="3">
    <source>
        <dbReference type="Proteomes" id="UP001460270"/>
    </source>
</evidence>
<reference evidence="3" key="1">
    <citation type="submission" date="2024-04" db="EMBL/GenBank/DDBJ databases">
        <title>Salinicola lusitanus LLJ914,a marine bacterium isolated from the Okinawa Trough.</title>
        <authorList>
            <person name="Li J."/>
        </authorList>
    </citation>
    <scope>NUCLEOTIDE SEQUENCE [LARGE SCALE GENOMIC DNA]</scope>
</reference>
<organism evidence="2 3">
    <name type="scientific">Mugilogobius chulae</name>
    <name type="common">yellowstripe goby</name>
    <dbReference type="NCBI Taxonomy" id="88201"/>
    <lineage>
        <taxon>Eukaryota</taxon>
        <taxon>Metazoa</taxon>
        <taxon>Chordata</taxon>
        <taxon>Craniata</taxon>
        <taxon>Vertebrata</taxon>
        <taxon>Euteleostomi</taxon>
        <taxon>Actinopterygii</taxon>
        <taxon>Neopterygii</taxon>
        <taxon>Teleostei</taxon>
        <taxon>Neoteleostei</taxon>
        <taxon>Acanthomorphata</taxon>
        <taxon>Gobiaria</taxon>
        <taxon>Gobiiformes</taxon>
        <taxon>Gobioidei</taxon>
        <taxon>Gobiidae</taxon>
        <taxon>Gobionellinae</taxon>
        <taxon>Mugilogobius</taxon>
    </lineage>
</organism>
<name>A0AAW0PA99_9GOBI</name>
<evidence type="ECO:0000313" key="2">
    <source>
        <dbReference type="EMBL" id="KAK7919735.1"/>
    </source>
</evidence>
<accession>A0AAW0PA99</accession>
<feature type="compositionally biased region" description="Basic and acidic residues" evidence="1">
    <location>
        <begin position="38"/>
        <end position="47"/>
    </location>
</feature>
<comment type="caution">
    <text evidence="2">The sequence shown here is derived from an EMBL/GenBank/DDBJ whole genome shotgun (WGS) entry which is preliminary data.</text>
</comment>
<dbReference type="AlphaFoldDB" id="A0AAW0PA99"/>
<gene>
    <name evidence="2" type="ORF">WMY93_011019</name>
</gene>
<sequence>MSQLNQELCTLGDYYCCAELNGELGEKSASPGWHHPLSHSDRPQSRGERKCCFVNEGSGGENNFHLTNELNMMEVTLAFVACLCFVMAVASDPCLIISEINADNPDWTLLSLWNCITQVDNEHL</sequence>
<evidence type="ECO:0000256" key="1">
    <source>
        <dbReference type="SAM" id="MobiDB-lite"/>
    </source>
</evidence>
<dbReference type="EMBL" id="JBBPFD010000007">
    <property type="protein sequence ID" value="KAK7919735.1"/>
    <property type="molecule type" value="Genomic_DNA"/>
</dbReference>
<proteinExistence type="predicted"/>